<keyword evidence="1" id="KW-0175">Coiled coil</keyword>
<comment type="caution">
    <text evidence="3">The sequence shown here is derived from an EMBL/GenBank/DDBJ whole genome shotgun (WGS) entry which is preliminary data.</text>
</comment>
<sequence>MENPPIIIRIEQENDVIEIELSKVTVLIGANGSGKSRLLKRIRDEHQYLLQESASAYNNIIYFEAGRVVNISERVLNYDASMGAPLPDTKNLLSQYNQLGIQGLNQRLFLALQLIIIESEKIMQDRVAELYKERTPGYRTPPEKLRKFELDLPIEKLAKAFNDIFPEIQIEYDIRTKEIKCINGNSRYSPNELSDGEKQVLAIIADIEYWGNKKSIVIVDEPEIFLNPVLACSLWDIIEKRYSDNIYIYATHNVSFMMRQNIQRTYALSRKSRIIQEIKSLTDFPSEDLRLLIGNIPAILSSSKVLLTEGKITSIDVQFYKWLLNKSDLLILPMESCTSVQNGLKGEGIWKALTNDLDIAGIFDRDFKSDELLAKIRKDINCVILDYHEAESYLCHPSIIHRLATVRCQDNQIPSETKILQHIVSCIQNKKNKITRIRTIEKIKPIDSPEIESTNENSLDLNAIIERFNDSTKILLNNYEKQLEQLEQTVTNEYNQCLSAIDKQDIDLILKLFEGKELLTQIKQLAGCSTPELYIQQVFKHFKPEDFPTLFVPLKQQLLMKLNYEPS</sequence>
<evidence type="ECO:0000259" key="2">
    <source>
        <dbReference type="Pfam" id="PF13304"/>
    </source>
</evidence>
<reference evidence="3" key="1">
    <citation type="submission" date="2023-05" db="EMBL/GenBank/DDBJ databases">
        <authorList>
            <person name="Zhang X."/>
        </authorList>
    </citation>
    <scope>NUCLEOTIDE SEQUENCE</scope>
    <source>
        <strain evidence="3">YF14B1</strain>
    </source>
</reference>
<evidence type="ECO:0000313" key="4">
    <source>
        <dbReference type="Proteomes" id="UP001241110"/>
    </source>
</evidence>
<dbReference type="Proteomes" id="UP001241110">
    <property type="component" value="Unassembled WGS sequence"/>
</dbReference>
<dbReference type="PANTHER" id="PTHR43581">
    <property type="entry name" value="ATP/GTP PHOSPHATASE"/>
    <property type="match status" value="1"/>
</dbReference>
<feature type="coiled-coil region" evidence="1">
    <location>
        <begin position="469"/>
        <end position="496"/>
    </location>
</feature>
<dbReference type="InterPro" id="IPR051396">
    <property type="entry name" value="Bact_Antivir_Def_Nuclease"/>
</dbReference>
<proteinExistence type="predicted"/>
<dbReference type="InterPro" id="IPR003959">
    <property type="entry name" value="ATPase_AAA_core"/>
</dbReference>
<keyword evidence="3" id="KW-0547">Nucleotide-binding</keyword>
<feature type="domain" description="ATPase AAA-type core" evidence="2">
    <location>
        <begin position="124"/>
        <end position="256"/>
    </location>
</feature>
<protein>
    <submittedName>
        <fullName evidence="3">ATP-binding cassette domain-containing protein</fullName>
    </submittedName>
</protein>
<gene>
    <name evidence="3" type="ORF">QNI16_07185</name>
</gene>
<dbReference type="InterPro" id="IPR027417">
    <property type="entry name" value="P-loop_NTPase"/>
</dbReference>
<dbReference type="EMBL" id="JASJOS010000003">
    <property type="protein sequence ID" value="MDJ1480262.1"/>
    <property type="molecule type" value="Genomic_DNA"/>
</dbReference>
<dbReference type="PANTHER" id="PTHR43581:SF4">
    <property type="entry name" value="ATP_GTP PHOSPHATASE"/>
    <property type="match status" value="1"/>
</dbReference>
<dbReference type="SUPFAM" id="SSF52540">
    <property type="entry name" value="P-loop containing nucleoside triphosphate hydrolases"/>
    <property type="match status" value="1"/>
</dbReference>
<accession>A0AAE3QJ36</accession>
<organism evidence="3 4">
    <name type="scientific">Xanthocytophaga flava</name>
    <dbReference type="NCBI Taxonomy" id="3048013"/>
    <lineage>
        <taxon>Bacteria</taxon>
        <taxon>Pseudomonadati</taxon>
        <taxon>Bacteroidota</taxon>
        <taxon>Cytophagia</taxon>
        <taxon>Cytophagales</taxon>
        <taxon>Rhodocytophagaceae</taxon>
        <taxon>Xanthocytophaga</taxon>
    </lineage>
</organism>
<dbReference type="Pfam" id="PF13304">
    <property type="entry name" value="AAA_21"/>
    <property type="match status" value="1"/>
</dbReference>
<evidence type="ECO:0000256" key="1">
    <source>
        <dbReference type="SAM" id="Coils"/>
    </source>
</evidence>
<evidence type="ECO:0000313" key="3">
    <source>
        <dbReference type="EMBL" id="MDJ1480262.1"/>
    </source>
</evidence>
<dbReference type="GO" id="GO:0016887">
    <property type="term" value="F:ATP hydrolysis activity"/>
    <property type="evidence" value="ECO:0007669"/>
    <property type="project" value="InterPro"/>
</dbReference>
<keyword evidence="3" id="KW-0067">ATP-binding</keyword>
<dbReference type="RefSeq" id="WP_313976834.1">
    <property type="nucleotide sequence ID" value="NZ_JASJOS010000003.1"/>
</dbReference>
<dbReference type="Gene3D" id="3.40.50.300">
    <property type="entry name" value="P-loop containing nucleotide triphosphate hydrolases"/>
    <property type="match status" value="1"/>
</dbReference>
<dbReference type="GO" id="GO:0005524">
    <property type="term" value="F:ATP binding"/>
    <property type="evidence" value="ECO:0007669"/>
    <property type="project" value="UniProtKB-KW"/>
</dbReference>
<name>A0AAE3QJ36_9BACT</name>
<dbReference type="AlphaFoldDB" id="A0AAE3QJ36"/>